<name>A0A3A1P2X6_9SPHN</name>
<feature type="signal peptide" evidence="1">
    <location>
        <begin position="1"/>
        <end position="26"/>
    </location>
</feature>
<comment type="caution">
    <text evidence="2">The sequence shown here is derived from an EMBL/GenBank/DDBJ whole genome shotgun (WGS) entry which is preliminary data.</text>
</comment>
<evidence type="ECO:0000313" key="2">
    <source>
        <dbReference type="EMBL" id="RIV84833.1"/>
    </source>
</evidence>
<dbReference type="EMBL" id="QXFM01000102">
    <property type="protein sequence ID" value="RIV84833.1"/>
    <property type="molecule type" value="Genomic_DNA"/>
</dbReference>
<dbReference type="OrthoDB" id="9788211at2"/>
<dbReference type="Proteomes" id="UP000265366">
    <property type="component" value="Unassembled WGS sequence"/>
</dbReference>
<dbReference type="Pfam" id="PF06834">
    <property type="entry name" value="TraU"/>
    <property type="match status" value="1"/>
</dbReference>
<reference evidence="2 3" key="1">
    <citation type="submission" date="2018-08" db="EMBL/GenBank/DDBJ databases">
        <title>Erythrobacter zhengii sp.nov., a bacterium isolated from deep-sea sediment.</title>
        <authorList>
            <person name="Fang C."/>
            <person name="Wu Y.-H."/>
            <person name="Sun C."/>
            <person name="Wang H."/>
            <person name="Cheng H."/>
            <person name="Meng F.-X."/>
            <person name="Wang C.-S."/>
            <person name="Xu X.-W."/>
        </authorList>
    </citation>
    <scope>NUCLEOTIDE SEQUENCE [LARGE SCALE GENOMIC DNA]</scope>
    <source>
        <strain evidence="2 3">CCTCC AB 2015396</strain>
    </source>
</reference>
<evidence type="ECO:0000313" key="3">
    <source>
        <dbReference type="Proteomes" id="UP000265366"/>
    </source>
</evidence>
<organism evidence="2 3">
    <name type="scientific">Aurantiacibacter xanthus</name>
    <dbReference type="NCBI Taxonomy" id="1784712"/>
    <lineage>
        <taxon>Bacteria</taxon>
        <taxon>Pseudomonadati</taxon>
        <taxon>Pseudomonadota</taxon>
        <taxon>Alphaproteobacteria</taxon>
        <taxon>Sphingomonadales</taxon>
        <taxon>Erythrobacteraceae</taxon>
        <taxon>Aurantiacibacter</taxon>
    </lineage>
</organism>
<sequence>MRPLRLLAAILALFGSVALLPGRAEAVGCSGKFVNPVTDVCWSCLFPLSVGGLKIWPSGRPDTNNPASPICACADPLPRIGISVGFWEPVRLADVTMKPWCFVNLGGKKIAPGFDIGQGMLAGPSQVGGKSQNTAKWHVHWYVYPLLYWMEILTDFLCFEQASFDIAYMTEIDPLWQDDTLTALINPEAVVFANPLAVAACAGDCVTSTVNLPLDSLFWCAGCQGTMYPLNGNIPSHIGHVQSSRLALSRFAYKMHRMGLAWGTMGSKGLCKKYLMPIMRKQQYRFQMTNPITTVSGRYACSPIGASTMPPDAGRAYPAAGEDMGYLVWRKRNCCVL</sequence>
<proteinExistence type="predicted"/>
<dbReference type="RefSeq" id="WP_022684037.1">
    <property type="nucleotide sequence ID" value="NZ_QXFM01000102.1"/>
</dbReference>
<keyword evidence="3" id="KW-1185">Reference proteome</keyword>
<gene>
    <name evidence="2" type="ORF">D2V17_11180</name>
</gene>
<evidence type="ECO:0000256" key="1">
    <source>
        <dbReference type="SAM" id="SignalP"/>
    </source>
</evidence>
<feature type="chain" id="PRO_5017487270" evidence="1">
    <location>
        <begin position="27"/>
        <end position="337"/>
    </location>
</feature>
<dbReference type="NCBIfam" id="NF010297">
    <property type="entry name" value="PRK13737.1"/>
    <property type="match status" value="1"/>
</dbReference>
<protein>
    <submittedName>
        <fullName evidence="2">Conjugal transfer protein</fullName>
    </submittedName>
</protein>
<accession>A0A3A1P2X6</accession>
<dbReference type="AlphaFoldDB" id="A0A3A1P2X6"/>
<keyword evidence="1" id="KW-0732">Signal</keyword>
<dbReference type="InterPro" id="IPR009649">
    <property type="entry name" value="TraU"/>
</dbReference>